<evidence type="ECO:0000256" key="1">
    <source>
        <dbReference type="ARBA" id="ARBA00004123"/>
    </source>
</evidence>
<dbReference type="SMART" id="SM00066">
    <property type="entry name" value="GAL4"/>
    <property type="match status" value="1"/>
</dbReference>
<dbReference type="GO" id="GO:0005634">
    <property type="term" value="C:nucleus"/>
    <property type="evidence" value="ECO:0007669"/>
    <property type="project" value="UniProtKB-SubCell"/>
</dbReference>
<dbReference type="InterPro" id="IPR051089">
    <property type="entry name" value="prtT"/>
</dbReference>
<dbReference type="SUPFAM" id="SSF57701">
    <property type="entry name" value="Zn2/Cys6 DNA-binding domain"/>
    <property type="match status" value="1"/>
</dbReference>
<feature type="region of interest" description="Disordered" evidence="8">
    <location>
        <begin position="329"/>
        <end position="362"/>
    </location>
</feature>
<feature type="compositionally biased region" description="Low complexity" evidence="8">
    <location>
        <begin position="333"/>
        <end position="344"/>
    </location>
</feature>
<comment type="subcellular location">
    <subcellularLocation>
        <location evidence="1">Nucleus</location>
    </subcellularLocation>
</comment>
<reference evidence="11" key="1">
    <citation type="journal article" date="2012" name="Proc. Natl. Acad. Sci. U.S.A.">
        <title>Genome sequence of the button mushroom Agaricus bisporus reveals mechanisms governing adaptation to a humic-rich ecological niche.</title>
        <authorList>
            <person name="Morin E."/>
            <person name="Kohler A."/>
            <person name="Baker A.R."/>
            <person name="Foulongne-Oriol M."/>
            <person name="Lombard V."/>
            <person name="Nagy L.G."/>
            <person name="Ohm R.A."/>
            <person name="Patyshakuliyeva A."/>
            <person name="Brun A."/>
            <person name="Aerts A.L."/>
            <person name="Bailey A.M."/>
            <person name="Billette C."/>
            <person name="Coutinho P.M."/>
            <person name="Deakin G."/>
            <person name="Doddapaneni H."/>
            <person name="Floudas D."/>
            <person name="Grimwood J."/>
            <person name="Hilden K."/>
            <person name="Kuees U."/>
            <person name="LaButti K.M."/>
            <person name="Lapidus A."/>
            <person name="Lindquist E.A."/>
            <person name="Lucas S.M."/>
            <person name="Murat C."/>
            <person name="Riley R.W."/>
            <person name="Salamov A.A."/>
            <person name="Schmutz J."/>
            <person name="Subramanian V."/>
            <person name="Woesten H.A.B."/>
            <person name="Xu J."/>
            <person name="Eastwood D.C."/>
            <person name="Foster G.D."/>
            <person name="Sonnenberg A.S."/>
            <person name="Cullen D."/>
            <person name="de Vries R.P."/>
            <person name="Lundell T."/>
            <person name="Hibbett D.S."/>
            <person name="Henrissat B."/>
            <person name="Burton K.S."/>
            <person name="Kerrigan R.W."/>
            <person name="Challen M.P."/>
            <person name="Grigoriev I.V."/>
            <person name="Martin F."/>
        </authorList>
    </citation>
    <scope>NUCLEOTIDE SEQUENCE [LARGE SCALE GENOMIC DNA]</scope>
    <source>
        <strain evidence="11">JB137-S8 / ATCC MYA-4627 / FGSC 10392</strain>
    </source>
</reference>
<dbReference type="RefSeq" id="XP_007330529.1">
    <property type="nucleotide sequence ID" value="XM_007330467.1"/>
</dbReference>
<dbReference type="HOGENOM" id="CLU_004538_0_0_1"/>
<dbReference type="PANTHER" id="PTHR31845:SF19">
    <property type="entry name" value="TRANSCRIPTION FACTOR DOMAIN-CONTAINING PROTEIN"/>
    <property type="match status" value="1"/>
</dbReference>
<keyword evidence="7" id="KW-0175">Coiled coil</keyword>
<organism evidence="10 11">
    <name type="scientific">Agaricus bisporus var. burnettii (strain JB137-S8 / ATCC MYA-4627 / FGSC 10392)</name>
    <name type="common">White button mushroom</name>
    <dbReference type="NCBI Taxonomy" id="597362"/>
    <lineage>
        <taxon>Eukaryota</taxon>
        <taxon>Fungi</taxon>
        <taxon>Dikarya</taxon>
        <taxon>Basidiomycota</taxon>
        <taxon>Agaricomycotina</taxon>
        <taxon>Agaricomycetes</taxon>
        <taxon>Agaricomycetidae</taxon>
        <taxon>Agaricales</taxon>
        <taxon>Agaricineae</taxon>
        <taxon>Agaricaceae</taxon>
        <taxon>Agaricus</taxon>
    </lineage>
</organism>
<dbReference type="GO" id="GO:0008270">
    <property type="term" value="F:zinc ion binding"/>
    <property type="evidence" value="ECO:0007669"/>
    <property type="project" value="InterPro"/>
</dbReference>
<evidence type="ECO:0000256" key="5">
    <source>
        <dbReference type="ARBA" id="ARBA00023163"/>
    </source>
</evidence>
<evidence type="ECO:0000256" key="3">
    <source>
        <dbReference type="ARBA" id="ARBA00023015"/>
    </source>
</evidence>
<name>K5X6W3_AGABU</name>
<dbReference type="PROSITE" id="PS00463">
    <property type="entry name" value="ZN2_CY6_FUNGAL_1"/>
    <property type="match status" value="1"/>
</dbReference>
<evidence type="ECO:0000256" key="4">
    <source>
        <dbReference type="ARBA" id="ARBA00023125"/>
    </source>
</evidence>
<dbReference type="PROSITE" id="PS50048">
    <property type="entry name" value="ZN2_CY6_FUNGAL_2"/>
    <property type="match status" value="1"/>
</dbReference>
<keyword evidence="11" id="KW-1185">Reference proteome</keyword>
<keyword evidence="5" id="KW-0804">Transcription</keyword>
<evidence type="ECO:0000256" key="2">
    <source>
        <dbReference type="ARBA" id="ARBA00022723"/>
    </source>
</evidence>
<dbReference type="STRING" id="597362.K5X6W3"/>
<dbReference type="SMART" id="SM00906">
    <property type="entry name" value="Fungal_trans"/>
    <property type="match status" value="1"/>
</dbReference>
<dbReference type="OMA" id="PRFASHI"/>
<feature type="region of interest" description="Disordered" evidence="8">
    <location>
        <begin position="210"/>
        <end position="245"/>
    </location>
</feature>
<feature type="compositionally biased region" description="Polar residues" evidence="8">
    <location>
        <begin position="225"/>
        <end position="242"/>
    </location>
</feature>
<feature type="coiled-coil region" evidence="7">
    <location>
        <begin position="183"/>
        <end position="210"/>
    </location>
</feature>
<sequence length="993" mass="110574">MSGSFNQWPPSNALYAQQQAFNFYPPDPPQQTEAQDAFQFSHNLVPQQLHQDPSFGASNPHQTGAFRVHDVQPLSINTNSRVDSALYANSQYLVPDQAPHPPPAPAPQSKRARTHERDSDDPLAGDTADKEGMKKPAGACARCKSLKVKCEFLADPDTCKRCLNGGHECVIPGRKKRRVPPKREHLINQIRAQADQINKLIAQLEAVQRSQGQPPNLESAILRSPSVSTEGDSFDESSSTASPYAEGNKAIEDWLAKAKESFLQFGNSISKSYVSDDDSDSVGWVDDDYENVGQDDLVGYQDENENYEIAVMRPDETCESIEDFQDGRLQKHGSNTSLNTTTGSVAGSSGHPRKKGAEKPTNLPTVAAPWGLISRLSIQNRANSVDPEDTGINNSEYFIGDNDGNDIRKAAQCSQPHILARGIISTSDAEKLFAIYFDKMNDSTSLLDSILYTPPLTAVRSSFLFTVICAIASRYYDERRDLYPQLMHYAQLAAGTGLISGTKNVEMCAAYILLSLYPVSTRRMAEQRSWLYLGLAIRTATDINLHIPIKEKPRTEWQAREILNRSRIWLNCFNVDRSMGSQYGKPPIINNRDYLANHSPEWYKTSPYNLQDFDIHICAYNAELRVMADFSAMIHNDPEQPTGLNKNLDLVTISMNTDEELQALWAQWHKVLEETDLNVPQNRFRTGLLRLAYSYSRLIALSFGFQHVFSKGAADESIILYRCLNAARDVVRAVLDDICRPEQLFYWRHGPESQSIFLTFASTFLIKLLQPRFASHINQEIRSEIKGLVKRVVELLSSKEVAIDERLGPGLHARFLRNLLHSPTIRQEYSYARRKRVSKSGGTTSELLDHAISNQPSPARSGGSLSPTPSQEMTFDMFSAVGVGATEAPYFQEMDNTGLGLSYMTPAEASAPAGKVNSAPGGLSDMFSPPLGGDTYMMQTMQAFGGNGNTNTYDWQANHGYVWFPQFQQNMGMDTLLDPGRYNQQPAFPIGAP</sequence>
<accession>K5X6W3</accession>
<dbReference type="InterPro" id="IPR007219">
    <property type="entry name" value="XnlR_reg_dom"/>
</dbReference>
<dbReference type="InParanoid" id="K5X6W3"/>
<feature type="region of interest" description="Disordered" evidence="8">
    <location>
        <begin position="93"/>
        <end position="137"/>
    </location>
</feature>
<dbReference type="eggNOG" id="ENOG502SKDZ">
    <property type="taxonomic scope" value="Eukaryota"/>
</dbReference>
<dbReference type="EMBL" id="JH971391">
    <property type="protein sequence ID" value="EKM78702.1"/>
    <property type="molecule type" value="Genomic_DNA"/>
</dbReference>
<feature type="domain" description="Zn(2)-C6 fungal-type" evidence="9">
    <location>
        <begin position="139"/>
        <end position="171"/>
    </location>
</feature>
<evidence type="ECO:0000259" key="9">
    <source>
        <dbReference type="PROSITE" id="PS50048"/>
    </source>
</evidence>
<dbReference type="Proteomes" id="UP000008493">
    <property type="component" value="Unassembled WGS sequence"/>
</dbReference>
<gene>
    <name evidence="10" type="ORF">AGABI1DRAFT_114307</name>
</gene>
<dbReference type="OrthoDB" id="39175at2759"/>
<dbReference type="InterPro" id="IPR001138">
    <property type="entry name" value="Zn2Cys6_DnaBD"/>
</dbReference>
<dbReference type="GO" id="GO:0000981">
    <property type="term" value="F:DNA-binding transcription factor activity, RNA polymerase II-specific"/>
    <property type="evidence" value="ECO:0007669"/>
    <property type="project" value="InterPro"/>
</dbReference>
<dbReference type="GO" id="GO:0000976">
    <property type="term" value="F:transcription cis-regulatory region binding"/>
    <property type="evidence" value="ECO:0007669"/>
    <property type="project" value="TreeGrafter"/>
</dbReference>
<dbReference type="CDD" id="cd12148">
    <property type="entry name" value="fungal_TF_MHR"/>
    <property type="match status" value="1"/>
</dbReference>
<evidence type="ECO:0000256" key="6">
    <source>
        <dbReference type="ARBA" id="ARBA00023242"/>
    </source>
</evidence>
<dbReference type="Pfam" id="PF00172">
    <property type="entry name" value="Zn_clus"/>
    <property type="match status" value="1"/>
</dbReference>
<keyword evidence="6" id="KW-0539">Nucleus</keyword>
<dbReference type="KEGG" id="abp:AGABI1DRAFT114307"/>
<evidence type="ECO:0000256" key="8">
    <source>
        <dbReference type="SAM" id="MobiDB-lite"/>
    </source>
</evidence>
<dbReference type="InterPro" id="IPR036864">
    <property type="entry name" value="Zn2-C6_fun-type_DNA-bd_sf"/>
</dbReference>
<evidence type="ECO:0000313" key="11">
    <source>
        <dbReference type="Proteomes" id="UP000008493"/>
    </source>
</evidence>
<dbReference type="GO" id="GO:0006351">
    <property type="term" value="P:DNA-templated transcription"/>
    <property type="evidence" value="ECO:0007669"/>
    <property type="project" value="InterPro"/>
</dbReference>
<evidence type="ECO:0000313" key="10">
    <source>
        <dbReference type="EMBL" id="EKM78702.1"/>
    </source>
</evidence>
<proteinExistence type="predicted"/>
<dbReference type="Pfam" id="PF04082">
    <property type="entry name" value="Fungal_trans"/>
    <property type="match status" value="1"/>
</dbReference>
<keyword evidence="4" id="KW-0238">DNA-binding</keyword>
<dbReference type="Gene3D" id="4.10.240.10">
    <property type="entry name" value="Zn(2)-C6 fungal-type DNA-binding domain"/>
    <property type="match status" value="1"/>
</dbReference>
<keyword evidence="2" id="KW-0479">Metal-binding</keyword>
<protein>
    <recommendedName>
        <fullName evidence="9">Zn(2)-C6 fungal-type domain-containing protein</fullName>
    </recommendedName>
</protein>
<dbReference type="PANTHER" id="PTHR31845">
    <property type="entry name" value="FINGER DOMAIN PROTEIN, PUTATIVE-RELATED"/>
    <property type="match status" value="1"/>
</dbReference>
<dbReference type="CDD" id="cd00067">
    <property type="entry name" value="GAL4"/>
    <property type="match status" value="1"/>
</dbReference>
<dbReference type="AlphaFoldDB" id="K5X6W3"/>
<dbReference type="GeneID" id="18824279"/>
<keyword evidence="3" id="KW-0805">Transcription regulation</keyword>
<evidence type="ECO:0000256" key="7">
    <source>
        <dbReference type="SAM" id="Coils"/>
    </source>
</evidence>
<feature type="region of interest" description="Disordered" evidence="8">
    <location>
        <begin position="852"/>
        <end position="871"/>
    </location>
</feature>